<accession>A0A9P6CG36</accession>
<gene>
    <name evidence="2" type="ORF">BDZ94DRAFT_1215558</name>
</gene>
<reference evidence="2" key="1">
    <citation type="submission" date="2020-11" db="EMBL/GenBank/DDBJ databases">
        <authorList>
            <consortium name="DOE Joint Genome Institute"/>
            <person name="Ahrendt S."/>
            <person name="Riley R."/>
            <person name="Andreopoulos W."/>
            <person name="Labutti K."/>
            <person name="Pangilinan J."/>
            <person name="Ruiz-Duenas F.J."/>
            <person name="Barrasa J.M."/>
            <person name="Sanchez-Garcia M."/>
            <person name="Camarero S."/>
            <person name="Miyauchi S."/>
            <person name="Serrano A."/>
            <person name="Linde D."/>
            <person name="Babiker R."/>
            <person name="Drula E."/>
            <person name="Ayuso-Fernandez I."/>
            <person name="Pacheco R."/>
            <person name="Padilla G."/>
            <person name="Ferreira P."/>
            <person name="Barriuso J."/>
            <person name="Kellner H."/>
            <person name="Castanera R."/>
            <person name="Alfaro M."/>
            <person name="Ramirez L."/>
            <person name="Pisabarro A.G."/>
            <person name="Kuo A."/>
            <person name="Tritt A."/>
            <person name="Lipzen A."/>
            <person name="He G."/>
            <person name="Yan M."/>
            <person name="Ng V."/>
            <person name="Cullen D."/>
            <person name="Martin F."/>
            <person name="Rosso M.-N."/>
            <person name="Henrissat B."/>
            <person name="Hibbett D."/>
            <person name="Martinez A.T."/>
            <person name="Grigoriev I.V."/>
        </authorList>
    </citation>
    <scope>NUCLEOTIDE SEQUENCE</scope>
    <source>
        <strain evidence="2">CBS 247.69</strain>
    </source>
</reference>
<proteinExistence type="predicted"/>
<feature type="region of interest" description="Disordered" evidence="1">
    <location>
        <begin position="300"/>
        <end position="411"/>
    </location>
</feature>
<feature type="compositionally biased region" description="Polar residues" evidence="1">
    <location>
        <begin position="362"/>
        <end position="380"/>
    </location>
</feature>
<feature type="compositionally biased region" description="Basic and acidic residues" evidence="1">
    <location>
        <begin position="795"/>
        <end position="804"/>
    </location>
</feature>
<keyword evidence="3" id="KW-1185">Reference proteome</keyword>
<feature type="compositionally biased region" description="Polar residues" evidence="1">
    <location>
        <begin position="590"/>
        <end position="600"/>
    </location>
</feature>
<dbReference type="Proteomes" id="UP000807353">
    <property type="component" value="Unassembled WGS sequence"/>
</dbReference>
<sequence>MVRYPSRLPPLPLSLTFTHNSLNLCVLSLPSSAMPSAVAENGGQHYACKCLNIRIRPQLTEAVATDLIADADFTPVFVGGEGIIVAHPQVTVRTRTRGTPINGSTRCFRYTTITCLICGLLAYRVYQTYPADVEGKDGPLLPTEDWVERDILKSSNGWVEVHKQCLTGNDLQDAESSMNYSRTFSLLLPLMQSLPPPIEPIFERPPSPRSTPEPSPPPPVTYLSNLRPLFLPPPYTPSHPIFTYLASLANEESLIRRAAAEQSIVDLIQVKVTEIEKADTELRRNVEILWQKFRERVGQIQQDRATMPKAPPLKSSERPSTNGLGSPTSGTPVTIRNFTPSIISPSRSPPPRAPPMSGISASLATSSFHGPRGRSQTSSPVPDRPWSSGSNRSSASSNSGSSTLVLPLPSDGSNILKYRRVVNETINTAASFQYFVNLEEDMARHKRNTEKEENSESQETVWNQRSGPSRKAGSPDVKDDGKRTPPKGESSTTHIQSQESERSSSRGRETTPKGKKKVVTFDVQPEVVTIRRDANSEKEEDDPLASQDQREEVFVIDLDEEGSENSPSLKPTLPLVEQPAQPQRPKKSRSQNTGGLSGSFSGLRPSSLPAPSHVRPPRGQHGSDVSTSLSLARPFPRPRIPASSSVDPPALTEAQDEAILKLVAADTPSHRGAWKPDSKAWQTFVRRKDSKGHTGGEDIPEEDATDVLDFGVSEMARPIKSWSYYDGPNDEGDDFTAMGADFVGSLPIPIKSVHRSLPTLSLASYQPDTAVSERPLNLPPTVQKGSSSAAIRKAAYAERDRSRSMDPGALDFAAEEDEPDEEDEDSQLPEDLSKPDAMGAGDRGRKRALKILQARSEVPEAGMWRSLAS</sequence>
<evidence type="ECO:0000313" key="3">
    <source>
        <dbReference type="Proteomes" id="UP000807353"/>
    </source>
</evidence>
<dbReference type="AlphaFoldDB" id="A0A9P6CG36"/>
<evidence type="ECO:0000256" key="1">
    <source>
        <dbReference type="SAM" id="MobiDB-lite"/>
    </source>
</evidence>
<comment type="caution">
    <text evidence="2">The sequence shown here is derived from an EMBL/GenBank/DDBJ whole genome shotgun (WGS) entry which is preliminary data.</text>
</comment>
<feature type="compositionally biased region" description="Low complexity" evidence="1">
    <location>
        <begin position="387"/>
        <end position="402"/>
    </location>
</feature>
<feature type="compositionally biased region" description="Basic and acidic residues" evidence="1">
    <location>
        <begin position="499"/>
        <end position="512"/>
    </location>
</feature>
<feature type="region of interest" description="Disordered" evidence="1">
    <location>
        <begin position="771"/>
        <end position="848"/>
    </location>
</feature>
<name>A0A9P6CG36_9AGAR</name>
<dbReference type="EMBL" id="MU150251">
    <property type="protein sequence ID" value="KAF9464811.1"/>
    <property type="molecule type" value="Genomic_DNA"/>
</dbReference>
<protein>
    <submittedName>
        <fullName evidence="2">Uncharacterized protein</fullName>
    </submittedName>
</protein>
<feature type="region of interest" description="Disordered" evidence="1">
    <location>
        <begin position="445"/>
        <end position="653"/>
    </location>
</feature>
<evidence type="ECO:0000313" key="2">
    <source>
        <dbReference type="EMBL" id="KAF9464811.1"/>
    </source>
</evidence>
<organism evidence="2 3">
    <name type="scientific">Collybia nuda</name>
    <dbReference type="NCBI Taxonomy" id="64659"/>
    <lineage>
        <taxon>Eukaryota</taxon>
        <taxon>Fungi</taxon>
        <taxon>Dikarya</taxon>
        <taxon>Basidiomycota</taxon>
        <taxon>Agaricomycotina</taxon>
        <taxon>Agaricomycetes</taxon>
        <taxon>Agaricomycetidae</taxon>
        <taxon>Agaricales</taxon>
        <taxon>Tricholomatineae</taxon>
        <taxon>Clitocybaceae</taxon>
        <taxon>Collybia</taxon>
    </lineage>
</organism>
<dbReference type="OrthoDB" id="2563191at2759"/>
<feature type="compositionally biased region" description="Polar residues" evidence="1">
    <location>
        <begin position="457"/>
        <end position="467"/>
    </location>
</feature>
<feature type="region of interest" description="Disordered" evidence="1">
    <location>
        <begin position="199"/>
        <end position="219"/>
    </location>
</feature>
<feature type="compositionally biased region" description="Acidic residues" evidence="1">
    <location>
        <begin position="813"/>
        <end position="828"/>
    </location>
</feature>
<feature type="compositionally biased region" description="Polar residues" evidence="1">
    <location>
        <begin position="318"/>
        <end position="339"/>
    </location>
</feature>